<keyword evidence="7" id="KW-0472">Membrane</keyword>
<evidence type="ECO:0000256" key="5">
    <source>
        <dbReference type="PROSITE-ProRule" id="PRU00339"/>
    </source>
</evidence>
<dbReference type="PANTHER" id="PTHR43289">
    <property type="entry name" value="MITOGEN-ACTIVATED PROTEIN KINASE KINASE KINASE 20-RELATED"/>
    <property type="match status" value="1"/>
</dbReference>
<reference evidence="9 10" key="1">
    <citation type="submission" date="2020-10" db="EMBL/GenBank/DDBJ databases">
        <title>complete genome sequencing of Lysobacter sp. H23M41.</title>
        <authorList>
            <person name="Bae J.-W."/>
            <person name="Lee S.-Y."/>
        </authorList>
    </citation>
    <scope>NUCLEOTIDE SEQUENCE [LARGE SCALE GENOMIC DNA]</scope>
    <source>
        <strain evidence="9 10">H23M41</strain>
    </source>
</reference>
<keyword evidence="2 6" id="KW-0547">Nucleotide-binding</keyword>
<dbReference type="SUPFAM" id="SSF56112">
    <property type="entry name" value="Protein kinase-like (PK-like)"/>
    <property type="match status" value="1"/>
</dbReference>
<gene>
    <name evidence="9" type="ORF">INQ42_02245</name>
</gene>
<evidence type="ECO:0000313" key="10">
    <source>
        <dbReference type="Proteomes" id="UP000593932"/>
    </source>
</evidence>
<dbReference type="Proteomes" id="UP000593932">
    <property type="component" value="Chromosome"/>
</dbReference>
<feature type="domain" description="Protein kinase" evidence="8">
    <location>
        <begin position="76"/>
        <end position="348"/>
    </location>
</feature>
<feature type="transmembrane region" description="Helical" evidence="7">
    <location>
        <begin position="367"/>
        <end position="388"/>
    </location>
</feature>
<dbReference type="SMART" id="SM00028">
    <property type="entry name" value="TPR"/>
    <property type="match status" value="3"/>
</dbReference>
<dbReference type="SUPFAM" id="SSF48452">
    <property type="entry name" value="TPR-like"/>
    <property type="match status" value="2"/>
</dbReference>
<dbReference type="GO" id="GO:0004674">
    <property type="term" value="F:protein serine/threonine kinase activity"/>
    <property type="evidence" value="ECO:0007669"/>
    <property type="project" value="UniProtKB-KW"/>
</dbReference>
<keyword evidence="1" id="KW-0808">Transferase</keyword>
<keyword evidence="10" id="KW-1185">Reference proteome</keyword>
<evidence type="ECO:0000256" key="6">
    <source>
        <dbReference type="PROSITE-ProRule" id="PRU10141"/>
    </source>
</evidence>
<dbReference type="PANTHER" id="PTHR43289:SF34">
    <property type="entry name" value="SERINE_THREONINE-PROTEIN KINASE YBDM-RELATED"/>
    <property type="match status" value="1"/>
</dbReference>
<evidence type="ECO:0000256" key="4">
    <source>
        <dbReference type="ARBA" id="ARBA00022840"/>
    </source>
</evidence>
<keyword evidence="7" id="KW-0812">Transmembrane</keyword>
<keyword evidence="3 9" id="KW-0418">Kinase</keyword>
<evidence type="ECO:0000256" key="3">
    <source>
        <dbReference type="ARBA" id="ARBA00022777"/>
    </source>
</evidence>
<dbReference type="InterPro" id="IPR011009">
    <property type="entry name" value="Kinase-like_dom_sf"/>
</dbReference>
<proteinExistence type="predicted"/>
<dbReference type="InterPro" id="IPR000719">
    <property type="entry name" value="Prot_kinase_dom"/>
</dbReference>
<dbReference type="EMBL" id="CP063657">
    <property type="protein sequence ID" value="QOW22449.1"/>
    <property type="molecule type" value="Genomic_DNA"/>
</dbReference>
<protein>
    <submittedName>
        <fullName evidence="9">Serine/threonine protein kinase</fullName>
    </submittedName>
</protein>
<evidence type="ECO:0000256" key="1">
    <source>
        <dbReference type="ARBA" id="ARBA00022679"/>
    </source>
</evidence>
<organism evidence="9 10">
    <name type="scientific">Novilysobacter avium</name>
    <dbReference type="NCBI Taxonomy" id="2781023"/>
    <lineage>
        <taxon>Bacteria</taxon>
        <taxon>Pseudomonadati</taxon>
        <taxon>Pseudomonadota</taxon>
        <taxon>Gammaproteobacteria</taxon>
        <taxon>Lysobacterales</taxon>
        <taxon>Lysobacteraceae</taxon>
        <taxon>Novilysobacter</taxon>
    </lineage>
</organism>
<feature type="repeat" description="TPR" evidence="5">
    <location>
        <begin position="661"/>
        <end position="694"/>
    </location>
</feature>
<name>A0A7S6ULK3_9GAMM</name>
<dbReference type="InterPro" id="IPR008271">
    <property type="entry name" value="Ser/Thr_kinase_AS"/>
</dbReference>
<dbReference type="RefSeq" id="WP_194034979.1">
    <property type="nucleotide sequence ID" value="NZ_CP063657.1"/>
</dbReference>
<dbReference type="InterPro" id="IPR019734">
    <property type="entry name" value="TPR_rpt"/>
</dbReference>
<keyword evidence="4 6" id="KW-0067">ATP-binding</keyword>
<dbReference type="InterPro" id="IPR017441">
    <property type="entry name" value="Protein_kinase_ATP_BS"/>
</dbReference>
<dbReference type="SMART" id="SM00220">
    <property type="entry name" value="S_TKc"/>
    <property type="match status" value="1"/>
</dbReference>
<evidence type="ECO:0000259" key="8">
    <source>
        <dbReference type="PROSITE" id="PS50011"/>
    </source>
</evidence>
<sequence length="799" mass="87520">MQDAKRMQRVWELFDLVVELAPEARASQLGELEPDAAIRAQVEALLHDADTHTVDADALRAPLPPLLAPGTRVGRWEIDELLGRGGMGEVYMAHRFGEDFDQRAALKLLMRMESAEDRAGFVAERQILAGLEHPGIAHLLDGGEFKGVPFAVMEYVEGVPLTRVAGLGLTDKLALVLQACEAVGHAHQHLVIHRDLKPGNMLVTPEGRLKLLDFGIAKHLAPARERDGEVTPSAHASPDYCAPEQLTGAPVSTATDVYSLGVILHELLTGERPWQLTGAPQIRALERLSLPAPQAPSTRVDGALRKSLRGDLDAIVLKALQVDPAQRYRTVDELASDMRAHLAQHPVAARNQTLRYRMGCRIRRHRVAYALAAAVFASLALGLVGVAWQGRQATIERDHARREAVRNNAVRQYLTLMFRSASGTQEHEEVTAKSVLDRAAERVHEEFADDPESYADVALALAELYFQINDYTGARPLLVRLLRDDAGVAEHVRAMAMHDLAQVSFRESQTAQARDLLDQAQTFWKAGPDRFRAELLDSRLLQSQIERAQGDAELALRTLEEALPERVELSGLQHRDTAVLINNLGLAYYQLGRLDDAIVQLKHAHAIWQTLGQENSSDALNTLNNWASAAVQSGRREEAAEIFYRALELRRKLYGPSGALAALMNNLGKTLVQLGRHDEAVPLLREAIAMGREHAGGETGTIALAAGLGLVDAMVGRGEIAEARAKLDSLGPSIMETFGTEHPFAAMLEISRARVEHGEGSAERATAALKLARERLQAMGPAGAAHLAQLDALQQQWRE</sequence>
<dbReference type="Gene3D" id="1.10.510.10">
    <property type="entry name" value="Transferase(Phosphotransferase) domain 1"/>
    <property type="match status" value="1"/>
</dbReference>
<dbReference type="Gene3D" id="3.30.200.20">
    <property type="entry name" value="Phosphorylase Kinase, domain 1"/>
    <property type="match status" value="1"/>
</dbReference>
<dbReference type="PROSITE" id="PS00108">
    <property type="entry name" value="PROTEIN_KINASE_ST"/>
    <property type="match status" value="1"/>
</dbReference>
<evidence type="ECO:0000256" key="7">
    <source>
        <dbReference type="SAM" id="Phobius"/>
    </source>
</evidence>
<accession>A0A7S6ULK3</accession>
<dbReference type="Pfam" id="PF00069">
    <property type="entry name" value="Pkinase"/>
    <property type="match status" value="1"/>
</dbReference>
<evidence type="ECO:0000313" key="9">
    <source>
        <dbReference type="EMBL" id="QOW22449.1"/>
    </source>
</evidence>
<keyword evidence="5" id="KW-0802">TPR repeat</keyword>
<feature type="binding site" evidence="6">
    <location>
        <position position="107"/>
    </location>
    <ligand>
        <name>ATP</name>
        <dbReference type="ChEBI" id="CHEBI:30616"/>
    </ligand>
</feature>
<evidence type="ECO:0000256" key="2">
    <source>
        <dbReference type="ARBA" id="ARBA00022741"/>
    </source>
</evidence>
<dbReference type="InterPro" id="IPR011990">
    <property type="entry name" value="TPR-like_helical_dom_sf"/>
</dbReference>
<dbReference type="Pfam" id="PF13424">
    <property type="entry name" value="TPR_12"/>
    <property type="match status" value="2"/>
</dbReference>
<keyword evidence="9" id="KW-0723">Serine/threonine-protein kinase</keyword>
<keyword evidence="7" id="KW-1133">Transmembrane helix</keyword>
<dbReference type="PROSITE" id="PS50011">
    <property type="entry name" value="PROTEIN_KINASE_DOM"/>
    <property type="match status" value="1"/>
</dbReference>
<dbReference type="Gene3D" id="1.25.40.10">
    <property type="entry name" value="Tetratricopeptide repeat domain"/>
    <property type="match status" value="2"/>
</dbReference>
<dbReference type="CDD" id="cd14014">
    <property type="entry name" value="STKc_PknB_like"/>
    <property type="match status" value="1"/>
</dbReference>
<dbReference type="PROSITE" id="PS00107">
    <property type="entry name" value="PROTEIN_KINASE_ATP"/>
    <property type="match status" value="1"/>
</dbReference>
<dbReference type="PROSITE" id="PS50005">
    <property type="entry name" value="TPR"/>
    <property type="match status" value="1"/>
</dbReference>